<dbReference type="PROSITE" id="PS50011">
    <property type="entry name" value="PROTEIN_KINASE_DOM"/>
    <property type="match status" value="1"/>
</dbReference>
<dbReference type="AlphaFoldDB" id="A0AA36GB81"/>
<dbReference type="GO" id="GO:0036498">
    <property type="term" value="P:IRE1-mediated unfolded protein response"/>
    <property type="evidence" value="ECO:0007669"/>
    <property type="project" value="TreeGrafter"/>
</dbReference>
<evidence type="ECO:0000313" key="10">
    <source>
        <dbReference type="EMBL" id="CAJ0587209.1"/>
    </source>
</evidence>
<keyword evidence="7" id="KW-0812">Transmembrane</keyword>
<evidence type="ECO:0000256" key="3">
    <source>
        <dbReference type="ARBA" id="ARBA00022840"/>
    </source>
</evidence>
<dbReference type="PANTHER" id="PTHR13954:SF6">
    <property type="entry name" value="NON-SPECIFIC SERINE_THREONINE PROTEIN KINASE"/>
    <property type="match status" value="1"/>
</dbReference>
<reference evidence="10" key="1">
    <citation type="submission" date="2023-06" db="EMBL/GenBank/DDBJ databases">
        <authorList>
            <person name="Delattre M."/>
        </authorList>
    </citation>
    <scope>NUCLEOTIDE SEQUENCE</scope>
    <source>
        <strain evidence="10">AF72</strain>
    </source>
</reference>
<comment type="catalytic activity">
    <reaction evidence="5">
        <text>L-seryl-[protein] + ATP = O-phospho-L-seryl-[protein] + ADP + H(+)</text>
        <dbReference type="Rhea" id="RHEA:17989"/>
        <dbReference type="Rhea" id="RHEA-COMP:9863"/>
        <dbReference type="Rhea" id="RHEA-COMP:11604"/>
        <dbReference type="ChEBI" id="CHEBI:15378"/>
        <dbReference type="ChEBI" id="CHEBI:29999"/>
        <dbReference type="ChEBI" id="CHEBI:30616"/>
        <dbReference type="ChEBI" id="CHEBI:83421"/>
        <dbReference type="ChEBI" id="CHEBI:456216"/>
        <dbReference type="EC" id="2.7.11.1"/>
    </reaction>
</comment>
<dbReference type="InterPro" id="IPR000719">
    <property type="entry name" value="Prot_kinase_dom"/>
</dbReference>
<evidence type="ECO:0000256" key="7">
    <source>
        <dbReference type="SAM" id="Phobius"/>
    </source>
</evidence>
<evidence type="ECO:0000256" key="4">
    <source>
        <dbReference type="ARBA" id="ARBA00047899"/>
    </source>
</evidence>
<evidence type="ECO:0000259" key="9">
    <source>
        <dbReference type="PROSITE" id="PS51392"/>
    </source>
</evidence>
<name>A0AA36GB81_9BILA</name>
<evidence type="ECO:0000259" key="8">
    <source>
        <dbReference type="PROSITE" id="PS50011"/>
    </source>
</evidence>
<dbReference type="GO" id="GO:1990604">
    <property type="term" value="C:IRE1-TRAF2-ASK1 complex"/>
    <property type="evidence" value="ECO:0007669"/>
    <property type="project" value="TreeGrafter"/>
</dbReference>
<keyword evidence="2" id="KW-0547">Nucleotide-binding</keyword>
<dbReference type="GO" id="GO:0006397">
    <property type="term" value="P:mRNA processing"/>
    <property type="evidence" value="ECO:0007669"/>
    <property type="project" value="InterPro"/>
</dbReference>
<dbReference type="PROSITE" id="PS51392">
    <property type="entry name" value="KEN"/>
    <property type="match status" value="1"/>
</dbReference>
<dbReference type="GO" id="GO:0005524">
    <property type="term" value="F:ATP binding"/>
    <property type="evidence" value="ECO:0007669"/>
    <property type="project" value="UniProtKB-KW"/>
</dbReference>
<dbReference type="GO" id="GO:0004521">
    <property type="term" value="F:RNA endonuclease activity"/>
    <property type="evidence" value="ECO:0007669"/>
    <property type="project" value="InterPro"/>
</dbReference>
<gene>
    <name evidence="10" type="ORF">MSPICULIGERA_LOCUS25186</name>
</gene>
<comment type="caution">
    <text evidence="10">The sequence shown here is derived from an EMBL/GenBank/DDBJ whole genome shotgun (WGS) entry which is preliminary data.</text>
</comment>
<dbReference type="SMART" id="SM00580">
    <property type="entry name" value="PUG"/>
    <property type="match status" value="1"/>
</dbReference>
<evidence type="ECO:0000256" key="5">
    <source>
        <dbReference type="ARBA" id="ARBA00048679"/>
    </source>
</evidence>
<evidence type="ECO:0000256" key="2">
    <source>
        <dbReference type="ARBA" id="ARBA00022741"/>
    </source>
</evidence>
<proteinExistence type="predicted"/>
<feature type="domain" description="Protein kinase" evidence="8">
    <location>
        <begin position="1"/>
        <end position="350"/>
    </location>
</feature>
<protein>
    <recommendedName>
        <fullName evidence="12">Non-specific serine/threonine protein kinase</fullName>
    </recommendedName>
</protein>
<dbReference type="FunFam" id="1.20.1440.180:FF:000001">
    <property type="entry name" value="Serine/threonine-protein kinase/endoribonuclease IRE1"/>
    <property type="match status" value="1"/>
</dbReference>
<feature type="transmembrane region" description="Helical" evidence="7">
    <location>
        <begin position="181"/>
        <end position="198"/>
    </location>
</feature>
<keyword evidence="1" id="KW-0732">Signal</keyword>
<dbReference type="Pfam" id="PF06479">
    <property type="entry name" value="Ribonuc_2-5A"/>
    <property type="match status" value="1"/>
</dbReference>
<keyword evidence="7" id="KW-1133">Transmembrane helix</keyword>
<dbReference type="InterPro" id="IPR038357">
    <property type="entry name" value="KEN_sf"/>
</dbReference>
<dbReference type="Proteomes" id="UP001177023">
    <property type="component" value="Unassembled WGS sequence"/>
</dbReference>
<dbReference type="Gene3D" id="1.20.1440.180">
    <property type="entry name" value="KEN domain"/>
    <property type="match status" value="1"/>
</dbReference>
<keyword evidence="11" id="KW-1185">Reference proteome</keyword>
<dbReference type="InterPro" id="IPR011009">
    <property type="entry name" value="Kinase-like_dom_sf"/>
</dbReference>
<dbReference type="EMBL" id="CATQJA010002709">
    <property type="protein sequence ID" value="CAJ0587209.1"/>
    <property type="molecule type" value="Genomic_DNA"/>
</dbReference>
<evidence type="ECO:0000256" key="6">
    <source>
        <dbReference type="SAM" id="MobiDB-lite"/>
    </source>
</evidence>
<dbReference type="SUPFAM" id="SSF56112">
    <property type="entry name" value="Protein kinase-like (PK-like)"/>
    <property type="match status" value="1"/>
</dbReference>
<evidence type="ECO:0000256" key="1">
    <source>
        <dbReference type="ARBA" id="ARBA00022729"/>
    </source>
</evidence>
<keyword evidence="3" id="KW-0067">ATP-binding</keyword>
<dbReference type="Gene3D" id="1.10.510.10">
    <property type="entry name" value="Transferase(Phosphotransferase) domain 1"/>
    <property type="match status" value="1"/>
</dbReference>
<dbReference type="PANTHER" id="PTHR13954">
    <property type="entry name" value="IRE1-RELATED"/>
    <property type="match status" value="1"/>
</dbReference>
<feature type="domain" description="KEN" evidence="9">
    <location>
        <begin position="353"/>
        <end position="481"/>
    </location>
</feature>
<evidence type="ECO:0000313" key="11">
    <source>
        <dbReference type="Proteomes" id="UP001177023"/>
    </source>
</evidence>
<keyword evidence="7" id="KW-0472">Membrane</keyword>
<sequence length="609" mass="69511">MSKHALYRAETWENEDTMGGTLPDKPTLHQTLYVGESPFGLYAMNAFVDEDSFTFAPKYLGPPLLEGGAAIALSEEERRPSPRRIVHLDMPAITTTTKDGEFLLLGYHEPPTTDLSLGLYQTRFPSMPQMPSIDYQRKKNEPKMIGCDKKPTNSNRLSGDEDDESLAAMIYHIYERYPRHFYAAIVSMIVLLITTVWMCGRHSAVSQQINEGRSVQTSRHSSGGRGWMYTKIDEVPDGWFAVGKESDSQFRYLALELCTASLHEYVEKKESYPVDVFSLGCIFYYVLTDGKHVFGDPFQRQLNIMHGKPSLAGMEADRNHNESMALIREMIRHDPAERPSAQTVLVHPMFWNADRKLQFFGDVSDRVEKEEDQAPVVQRLESNAKAVVGGNWRNHICPALTEDLRKFRTYKGHSVRDLLRAMRNKKHHYRELPKEVRDSLGHIPEDFVRYFISRYPLLLLHAYEALNWCAGEPVFKSYYSDQIRERMAPEVARVEEERRKEKEVRETAEVWQRGQVVVSKKVETVTGAPTSVDSDLPEQLVKVTTVAAVEVSALPPPPGFEDRVADRPEDEPEVQGVEATAPTDPAAKPNWFLTDDGFEKPKKKKKNRK</sequence>
<accession>A0AA36GB81</accession>
<dbReference type="CDD" id="cd10422">
    <property type="entry name" value="RNase_Ire1"/>
    <property type="match status" value="1"/>
</dbReference>
<evidence type="ECO:0008006" key="12">
    <source>
        <dbReference type="Google" id="ProtNLM"/>
    </source>
</evidence>
<dbReference type="GO" id="GO:0004674">
    <property type="term" value="F:protein serine/threonine kinase activity"/>
    <property type="evidence" value="ECO:0007669"/>
    <property type="project" value="UniProtKB-EC"/>
</dbReference>
<feature type="non-terminal residue" evidence="10">
    <location>
        <position position="1"/>
    </location>
</feature>
<dbReference type="GO" id="GO:0070059">
    <property type="term" value="P:intrinsic apoptotic signaling pathway in response to endoplasmic reticulum stress"/>
    <property type="evidence" value="ECO:0007669"/>
    <property type="project" value="TreeGrafter"/>
</dbReference>
<organism evidence="10 11">
    <name type="scientific">Mesorhabditis spiculigera</name>
    <dbReference type="NCBI Taxonomy" id="96644"/>
    <lineage>
        <taxon>Eukaryota</taxon>
        <taxon>Metazoa</taxon>
        <taxon>Ecdysozoa</taxon>
        <taxon>Nematoda</taxon>
        <taxon>Chromadorea</taxon>
        <taxon>Rhabditida</taxon>
        <taxon>Rhabditina</taxon>
        <taxon>Rhabditomorpha</taxon>
        <taxon>Rhabditoidea</taxon>
        <taxon>Rhabditidae</taxon>
        <taxon>Mesorhabditinae</taxon>
        <taxon>Mesorhabditis</taxon>
    </lineage>
</organism>
<feature type="region of interest" description="Disordered" evidence="6">
    <location>
        <begin position="553"/>
        <end position="609"/>
    </location>
</feature>
<dbReference type="GO" id="GO:0051082">
    <property type="term" value="F:unfolded protein binding"/>
    <property type="evidence" value="ECO:0007669"/>
    <property type="project" value="TreeGrafter"/>
</dbReference>
<comment type="catalytic activity">
    <reaction evidence="4">
        <text>L-threonyl-[protein] + ATP = O-phospho-L-threonyl-[protein] + ADP + H(+)</text>
        <dbReference type="Rhea" id="RHEA:46608"/>
        <dbReference type="Rhea" id="RHEA-COMP:11060"/>
        <dbReference type="Rhea" id="RHEA-COMP:11605"/>
        <dbReference type="ChEBI" id="CHEBI:15378"/>
        <dbReference type="ChEBI" id="CHEBI:30013"/>
        <dbReference type="ChEBI" id="CHEBI:30616"/>
        <dbReference type="ChEBI" id="CHEBI:61977"/>
        <dbReference type="ChEBI" id="CHEBI:456216"/>
        <dbReference type="EC" id="2.7.11.1"/>
    </reaction>
</comment>
<dbReference type="InterPro" id="IPR010513">
    <property type="entry name" value="KEN_dom"/>
</dbReference>
<dbReference type="InterPro" id="IPR045133">
    <property type="entry name" value="IRE1/2-like"/>
</dbReference>